<dbReference type="PATRIC" id="fig|1263867.3.peg.1247"/>
<accession>M2AZJ2</accession>
<comment type="caution">
    <text evidence="1">The sequence shown here is derived from an EMBL/GenBank/DDBJ whole genome shotgun (WGS) entry which is preliminary data.</text>
</comment>
<sequence>MPLLAPHKMVRLRTSLERCHCCVDRFPFRFWGVPFLNTMAALNISFAIQLGKPV</sequence>
<reference evidence="1" key="1">
    <citation type="submission" date="2012-11" db="EMBL/GenBank/DDBJ databases">
        <title>Permanent draft genomes of Rhodopirellula europaea strain SH398 and 6C.</title>
        <authorList>
            <person name="Richter M."/>
            <person name="Richter-Heitmann T."/>
            <person name="Frank C."/>
            <person name="Harder J."/>
            <person name="Glockner F.O."/>
        </authorList>
    </citation>
    <scope>NUCLEOTIDE SEQUENCE</scope>
    <source>
        <strain evidence="1">6C</strain>
    </source>
</reference>
<dbReference type="Proteomes" id="UP000011529">
    <property type="component" value="Unassembled WGS sequence"/>
</dbReference>
<protein>
    <submittedName>
        <fullName evidence="1">Uncharacterized protein</fullName>
    </submittedName>
</protein>
<dbReference type="EMBL" id="ANMO01000067">
    <property type="protein sequence ID" value="EMB18092.1"/>
    <property type="molecule type" value="Genomic_DNA"/>
</dbReference>
<evidence type="ECO:0000313" key="2">
    <source>
        <dbReference type="Proteomes" id="UP000011529"/>
    </source>
</evidence>
<keyword evidence="2" id="KW-1185">Reference proteome</keyword>
<name>M2AZJ2_9BACT</name>
<dbReference type="AlphaFoldDB" id="M2AZJ2"/>
<organism evidence="1 2">
    <name type="scientific">Rhodopirellula europaea 6C</name>
    <dbReference type="NCBI Taxonomy" id="1263867"/>
    <lineage>
        <taxon>Bacteria</taxon>
        <taxon>Pseudomonadati</taxon>
        <taxon>Planctomycetota</taxon>
        <taxon>Planctomycetia</taxon>
        <taxon>Pirellulales</taxon>
        <taxon>Pirellulaceae</taxon>
        <taxon>Rhodopirellula</taxon>
    </lineage>
</organism>
<evidence type="ECO:0000313" key="1">
    <source>
        <dbReference type="EMBL" id="EMB18092.1"/>
    </source>
</evidence>
<gene>
    <name evidence="1" type="ORF">RE6C_01174</name>
</gene>
<proteinExistence type="predicted"/>
<reference evidence="1" key="2">
    <citation type="journal article" date="2013" name="Mar. Genomics">
        <title>Expression of sulfatases in Rhodopirellula baltica and the diversity of sulfatases in the genus Rhodopirellula.</title>
        <authorList>
            <person name="Wegner C.E."/>
            <person name="Richter-Heitmann T."/>
            <person name="Klindworth A."/>
            <person name="Klockow C."/>
            <person name="Richter M."/>
            <person name="Achstetter T."/>
            <person name="Glockner F.O."/>
            <person name="Harder J."/>
        </authorList>
    </citation>
    <scope>NUCLEOTIDE SEQUENCE [LARGE SCALE GENOMIC DNA]</scope>
    <source>
        <strain evidence="1">6C</strain>
    </source>
</reference>